<evidence type="ECO:0000313" key="3">
    <source>
        <dbReference type="Proteomes" id="UP000011135"/>
    </source>
</evidence>
<dbReference type="STRING" id="1237149.C900_05586"/>
<dbReference type="Proteomes" id="UP000011135">
    <property type="component" value="Unassembled WGS sequence"/>
</dbReference>
<protein>
    <submittedName>
        <fullName evidence="2">Uncharacterized protein</fullName>
    </submittedName>
</protein>
<name>L8JKZ7_9BACT</name>
<proteinExistence type="predicted"/>
<evidence type="ECO:0000313" key="2">
    <source>
        <dbReference type="EMBL" id="ELR68893.1"/>
    </source>
</evidence>
<organism evidence="2 3">
    <name type="scientific">Fulvivirga imtechensis AK7</name>
    <dbReference type="NCBI Taxonomy" id="1237149"/>
    <lineage>
        <taxon>Bacteria</taxon>
        <taxon>Pseudomonadati</taxon>
        <taxon>Bacteroidota</taxon>
        <taxon>Cytophagia</taxon>
        <taxon>Cytophagales</taxon>
        <taxon>Fulvivirgaceae</taxon>
        <taxon>Fulvivirga</taxon>
    </lineage>
</organism>
<comment type="caution">
    <text evidence="2">The sequence shown here is derived from an EMBL/GenBank/DDBJ whole genome shotgun (WGS) entry which is preliminary data.</text>
</comment>
<dbReference type="AlphaFoldDB" id="L8JKZ7"/>
<feature type="region of interest" description="Disordered" evidence="1">
    <location>
        <begin position="1"/>
        <end position="21"/>
    </location>
</feature>
<dbReference type="EMBL" id="AMZN01000087">
    <property type="protein sequence ID" value="ELR68893.1"/>
    <property type="molecule type" value="Genomic_DNA"/>
</dbReference>
<sequence length="135" mass="15737">MALFSCKASNQASKTDQVDDPDGQVISSADVIMVDKRLKDMLESYFDMFSEMDQEDTATRDAKMAEVFEYFNSPDTPVFLVLYNREGKRYYDKPMTITDYIYYLNDTRQAPHTIRTLKLDETQTKIMRVELAVKQ</sequence>
<keyword evidence="3" id="KW-1185">Reference proteome</keyword>
<reference evidence="2 3" key="1">
    <citation type="submission" date="2012-12" db="EMBL/GenBank/DDBJ databases">
        <title>Genome assembly of Fulvivirga imtechensis AK7.</title>
        <authorList>
            <person name="Nupur N."/>
            <person name="Khatri I."/>
            <person name="Kumar R."/>
            <person name="Subramanian S."/>
            <person name="Pinnaka A."/>
        </authorList>
    </citation>
    <scope>NUCLEOTIDE SEQUENCE [LARGE SCALE GENOMIC DNA]</scope>
    <source>
        <strain evidence="2 3">AK7</strain>
    </source>
</reference>
<evidence type="ECO:0000256" key="1">
    <source>
        <dbReference type="SAM" id="MobiDB-lite"/>
    </source>
</evidence>
<gene>
    <name evidence="2" type="ORF">C900_05586</name>
</gene>
<accession>L8JKZ7</accession>